<feature type="transmembrane region" description="Helical" evidence="8">
    <location>
        <begin position="794"/>
        <end position="813"/>
    </location>
</feature>
<evidence type="ECO:0000256" key="6">
    <source>
        <dbReference type="ARBA" id="ARBA00023180"/>
    </source>
</evidence>
<evidence type="ECO:0000256" key="2">
    <source>
        <dbReference type="ARBA" id="ARBA00006058"/>
    </source>
</evidence>
<dbReference type="EMBL" id="JBAMIC010000002">
    <property type="protein sequence ID" value="KAK7113345.1"/>
    <property type="molecule type" value="Genomic_DNA"/>
</dbReference>
<sequence length="934" mass="102569">MARTVKRTGGRFLPSAMWCWCSFVLLLAFHMDGASADTSNSSSIVSSDGQTGDSTLTTMEKGMRPFFDMVKSFLGVIQPHKLSEQTWLNFSDIYVDGQFKTEQFEDWQDWATYLIGFVVCAAVGVLFFIVMPILGIIFCCCRCCGKCGGRHKPDDPKRAGCKRKTYCTVLLLLNTVTLAGVVCAFLSNEIVYNKLRNENDVGPVGKLTATLDHIDRFANSTVEEIEEAVLDGFIRAKDNIINRVRSTASVAVGDVLNSLNATALLDQTKDLSKVVNKTQSALANVADQLSTLSSYGTWLKENLTQIADDVSSACQSAGSTVCGNFNRNKYGISADFSMLKNLSSQASSVANSVNLSQYIKEAEEKINQTKNSTTQSVDEGINNATRSVGDVQKLIERGVNQVKTEVGKAVTSNAGNIRSDLLRTQEDMSKYGKYWWYAGLGVSCVLLLVVVLYYMGVLFGLCGERPGMGAQCCNTGTGANFLMAGVGFTFMLAWLVMLVCLILFMTGGPVYTEVCRYFVDHKPQELKPFNDALMGVVDIQKTFFDGKDVNVDLVKILRECERNDPVYRVMKLENMVNLTQYTDLTQLREALGKLTSEQLVVPDVTIVTSQLNQSISDFANAGLEKINFTDFYSQVNKNLTNAKLSELAENLRSIAYQTNAGSDQTFRGALRGNASKLDKLQSDLVLPMRAAVTSLNTSLTYLQTQAHGEIQPATMSLLSGLQTAQNNFNAMKDNLVKVQLKNVVNRVLNATEVFVDGILAKVQDDVGRCRPLFDSFYSATDSVCVVVLEPLNGFWFSVGWCLFFFIPCLIFAVKLAGLYRREHDEKDFNDPNYILYGGHNQDTIPLTSVDRGHPSAYHPPASGMSNSAYHRDSYLGPADKYAPPPYTAPSHGMGSGEMPPPPYARRQWHAHPHLVMNPHYSAGAGAGAGPSGAY</sequence>
<feature type="transmembrane region" description="Helical" evidence="8">
    <location>
        <begin position="113"/>
        <end position="145"/>
    </location>
</feature>
<comment type="caution">
    <text evidence="10">The sequence shown here is derived from an EMBL/GenBank/DDBJ whole genome shotgun (WGS) entry which is preliminary data.</text>
</comment>
<evidence type="ECO:0000256" key="4">
    <source>
        <dbReference type="ARBA" id="ARBA00022989"/>
    </source>
</evidence>
<dbReference type="Proteomes" id="UP001374579">
    <property type="component" value="Unassembled WGS sequence"/>
</dbReference>
<dbReference type="PANTHER" id="PTHR22730:SF1">
    <property type="entry name" value="PROMININ-LIKE PROTEIN"/>
    <property type="match status" value="1"/>
</dbReference>
<evidence type="ECO:0000256" key="9">
    <source>
        <dbReference type="SAM" id="SignalP"/>
    </source>
</evidence>
<keyword evidence="3 8" id="KW-0812">Transmembrane</keyword>
<feature type="transmembrane region" description="Helical" evidence="8">
    <location>
        <begin position="166"/>
        <end position="187"/>
    </location>
</feature>
<keyword evidence="7" id="KW-0175">Coiled coil</keyword>
<protein>
    <recommendedName>
        <fullName evidence="12">Prominin-1-A-like</fullName>
    </recommendedName>
</protein>
<feature type="coiled-coil region" evidence="7">
    <location>
        <begin position="352"/>
        <end position="379"/>
    </location>
</feature>
<feature type="transmembrane region" description="Helical" evidence="8">
    <location>
        <begin position="481"/>
        <end position="505"/>
    </location>
</feature>
<dbReference type="InterPro" id="IPR008795">
    <property type="entry name" value="Prominin"/>
</dbReference>
<dbReference type="Pfam" id="PF05478">
    <property type="entry name" value="Prominin"/>
    <property type="match status" value="1"/>
</dbReference>
<evidence type="ECO:0008006" key="12">
    <source>
        <dbReference type="Google" id="ProtNLM"/>
    </source>
</evidence>
<evidence type="ECO:0000313" key="11">
    <source>
        <dbReference type="Proteomes" id="UP001374579"/>
    </source>
</evidence>
<evidence type="ECO:0000313" key="10">
    <source>
        <dbReference type="EMBL" id="KAK7113345.1"/>
    </source>
</evidence>
<feature type="signal peptide" evidence="9">
    <location>
        <begin position="1"/>
        <end position="36"/>
    </location>
</feature>
<evidence type="ECO:0000256" key="8">
    <source>
        <dbReference type="SAM" id="Phobius"/>
    </source>
</evidence>
<evidence type="ECO:0000256" key="3">
    <source>
        <dbReference type="ARBA" id="ARBA00022692"/>
    </source>
</evidence>
<keyword evidence="5 8" id="KW-0472">Membrane</keyword>
<organism evidence="10 11">
    <name type="scientific">Littorina saxatilis</name>
    <dbReference type="NCBI Taxonomy" id="31220"/>
    <lineage>
        <taxon>Eukaryota</taxon>
        <taxon>Metazoa</taxon>
        <taxon>Spiralia</taxon>
        <taxon>Lophotrochozoa</taxon>
        <taxon>Mollusca</taxon>
        <taxon>Gastropoda</taxon>
        <taxon>Caenogastropoda</taxon>
        <taxon>Littorinimorpha</taxon>
        <taxon>Littorinoidea</taxon>
        <taxon>Littorinidae</taxon>
        <taxon>Littorina</taxon>
    </lineage>
</organism>
<proteinExistence type="inferred from homology"/>
<dbReference type="GO" id="GO:0016020">
    <property type="term" value="C:membrane"/>
    <property type="evidence" value="ECO:0007669"/>
    <property type="project" value="UniProtKB-SubCell"/>
</dbReference>
<comment type="subcellular location">
    <subcellularLocation>
        <location evidence="1">Membrane</location>
        <topology evidence="1">Multi-pass membrane protein</topology>
    </subcellularLocation>
</comment>
<reference evidence="10 11" key="1">
    <citation type="submission" date="2024-02" db="EMBL/GenBank/DDBJ databases">
        <title>Chromosome-scale genome assembly of the rough periwinkle Littorina saxatilis.</title>
        <authorList>
            <person name="De Jode A."/>
            <person name="Faria R."/>
            <person name="Formenti G."/>
            <person name="Sims Y."/>
            <person name="Smith T.P."/>
            <person name="Tracey A."/>
            <person name="Wood J.M.D."/>
            <person name="Zagrodzka Z.B."/>
            <person name="Johannesson K."/>
            <person name="Butlin R.K."/>
            <person name="Leder E.H."/>
        </authorList>
    </citation>
    <scope>NUCLEOTIDE SEQUENCE [LARGE SCALE GENOMIC DNA]</scope>
    <source>
        <strain evidence="10">Snail1</strain>
        <tissue evidence="10">Muscle</tissue>
    </source>
</reference>
<dbReference type="PANTHER" id="PTHR22730">
    <property type="entry name" value="PROMININ PROM PROTEIN"/>
    <property type="match status" value="1"/>
</dbReference>
<keyword evidence="9" id="KW-0732">Signal</keyword>
<accession>A0AAN9GNT3</accession>
<comment type="similarity">
    <text evidence="2">Belongs to the prominin family.</text>
</comment>
<name>A0AAN9GNT3_9CAEN</name>
<feature type="chain" id="PRO_5042961496" description="Prominin-1-A-like" evidence="9">
    <location>
        <begin position="37"/>
        <end position="934"/>
    </location>
</feature>
<keyword evidence="4 8" id="KW-1133">Transmembrane helix</keyword>
<evidence type="ECO:0000256" key="1">
    <source>
        <dbReference type="ARBA" id="ARBA00004141"/>
    </source>
</evidence>
<evidence type="ECO:0000256" key="5">
    <source>
        <dbReference type="ARBA" id="ARBA00023136"/>
    </source>
</evidence>
<keyword evidence="11" id="KW-1185">Reference proteome</keyword>
<evidence type="ECO:0000256" key="7">
    <source>
        <dbReference type="SAM" id="Coils"/>
    </source>
</evidence>
<dbReference type="AlphaFoldDB" id="A0AAN9GNT3"/>
<keyword evidence="6" id="KW-0325">Glycoprotein</keyword>
<feature type="transmembrane region" description="Helical" evidence="8">
    <location>
        <begin position="434"/>
        <end position="461"/>
    </location>
</feature>
<gene>
    <name evidence="10" type="ORF">V1264_012646</name>
</gene>